<feature type="domain" description="Thioredoxin" evidence="2">
    <location>
        <begin position="36"/>
        <end position="183"/>
    </location>
</feature>
<comment type="caution">
    <text evidence="3">The sequence shown here is derived from an EMBL/GenBank/DDBJ whole genome shotgun (WGS) entry which is preliminary data.</text>
</comment>
<reference evidence="3 4" key="1">
    <citation type="submission" date="2019-04" db="EMBL/GenBank/DDBJ databases">
        <title>Genome of a novel bacterium Candidatus Jettenia ecosi reconstructed from metagenome of an anammox bioreactor.</title>
        <authorList>
            <person name="Mardanov A.V."/>
            <person name="Beletsky A.V."/>
            <person name="Ravin N.V."/>
            <person name="Botchkova E.A."/>
            <person name="Litti Y.V."/>
            <person name="Nozhevnikova A.N."/>
        </authorList>
    </citation>
    <scope>NUCLEOTIDE SEQUENCE [LARGE SCALE GENOMIC DNA]</scope>
    <source>
        <strain evidence="3">J2</strain>
    </source>
</reference>
<dbReference type="SUPFAM" id="SSF101898">
    <property type="entry name" value="NHL repeat"/>
    <property type="match status" value="1"/>
</dbReference>
<dbReference type="InterPro" id="IPR012336">
    <property type="entry name" value="Thioredoxin-like_fold"/>
</dbReference>
<gene>
    <name evidence="3" type="ORF">JETT_0741</name>
</gene>
<dbReference type="CDD" id="cd03012">
    <property type="entry name" value="TlpA_like_DipZ_like"/>
    <property type="match status" value="1"/>
</dbReference>
<accession>A0A533QDW9</accession>
<dbReference type="PANTHER" id="PTHR46388">
    <property type="entry name" value="NHL REPEAT-CONTAINING PROTEIN 2"/>
    <property type="match status" value="1"/>
</dbReference>
<dbReference type="Pfam" id="PF01436">
    <property type="entry name" value="NHL"/>
    <property type="match status" value="1"/>
</dbReference>
<dbReference type="InterPro" id="IPR036249">
    <property type="entry name" value="Thioredoxin-like_sf"/>
</dbReference>
<dbReference type="SUPFAM" id="SSF52833">
    <property type="entry name" value="Thioredoxin-like"/>
    <property type="match status" value="1"/>
</dbReference>
<dbReference type="CDD" id="cd14951">
    <property type="entry name" value="NHL-2_like"/>
    <property type="match status" value="1"/>
</dbReference>
<protein>
    <recommendedName>
        <fullName evidence="2">Thioredoxin domain-containing protein</fullName>
    </recommendedName>
</protein>
<dbReference type="PROSITE" id="PS51352">
    <property type="entry name" value="THIOREDOXIN_2"/>
    <property type="match status" value="1"/>
</dbReference>
<evidence type="ECO:0000313" key="4">
    <source>
        <dbReference type="Proteomes" id="UP000319783"/>
    </source>
</evidence>
<keyword evidence="1" id="KW-0677">Repeat</keyword>
<sequence>MTIRKIRFCTWFFFRTTVFFILMLTFFCPGGLSVALAQIKKIPAPELTGGTAWLNVARPLTLADVKGKVVLLDFWTYCCINCMHIIPDLKKLEAKYPNEFVVIGVHSAKFKNERESENIRQAILRYEIEHPVVNDSNFAIWQAYGAKAWPTLVLIDPEGNVVGRDTGEGHYEVLDKIIGDVISVYRSKNLLSEKPLPVLLEKDKKGPSLFSFPGKALADEVSNRLFIADSNHNRIVIATLDGKVLDVVGNSKIGKDDGTFTEASFNHPQGMAFHRDYLYVADTENHLIRKLDLKTKTVKTIAGTGKQASFMAAGGMGTSSPLNSPWDLVFLKGQLYIAMAGAHQIWKMNLETTVFESYAGSGREGCIDGPLDTCALAQPSGITVADKKLYFADSEVSAVRYVDMEKKEVKTVVGQDLFVFGDVDGQGEEVRLQHPLGVWNHNGLIYIADTYNHKIKVLNPMDKTCRTILGSGQSGHNDGKDAQFYEPGGLSIANNKLYIADTNNHAIRVMDIKTKEVNTLQVTGLKVEITESKPLTITLPFAKVLELPLKTLKAESRIQLTLNIDLPKGYHLNPNVPLVYSIEAGNGVQVEQGSQEIRLEKPVLPIKTSFETESEIQTTDLKISASFYYCREDNQGACYADAVIWHYPLKIDKDSGDSVVTVSYSAVLP</sequence>
<proteinExistence type="predicted"/>
<evidence type="ECO:0000313" key="3">
    <source>
        <dbReference type="EMBL" id="TLD42953.1"/>
    </source>
</evidence>
<name>A0A533QDW9_9BACT</name>
<dbReference type="InterPro" id="IPR001258">
    <property type="entry name" value="NHL_repeat"/>
</dbReference>
<dbReference type="InterPro" id="IPR013766">
    <property type="entry name" value="Thioredoxin_domain"/>
</dbReference>
<organism evidence="3 4">
    <name type="scientific">Candidatus Jettenia ecosi</name>
    <dbReference type="NCBI Taxonomy" id="2494326"/>
    <lineage>
        <taxon>Bacteria</taxon>
        <taxon>Pseudomonadati</taxon>
        <taxon>Planctomycetota</taxon>
        <taxon>Candidatus Brocadiia</taxon>
        <taxon>Candidatus Brocadiales</taxon>
        <taxon>Candidatus Brocadiaceae</taxon>
        <taxon>Candidatus Jettenia</taxon>
    </lineage>
</organism>
<evidence type="ECO:0000259" key="2">
    <source>
        <dbReference type="PROSITE" id="PS51352"/>
    </source>
</evidence>
<dbReference type="Pfam" id="PF13905">
    <property type="entry name" value="Thioredoxin_8"/>
    <property type="match status" value="1"/>
</dbReference>
<dbReference type="PANTHER" id="PTHR46388:SF2">
    <property type="entry name" value="NHL REPEAT-CONTAINING PROTEIN 2"/>
    <property type="match status" value="1"/>
</dbReference>
<dbReference type="InterPro" id="IPR011042">
    <property type="entry name" value="6-blade_b-propeller_TolB-like"/>
</dbReference>
<dbReference type="InterPro" id="IPR045302">
    <property type="entry name" value="NHL2_NHL_rpt_dom"/>
</dbReference>
<dbReference type="AlphaFoldDB" id="A0A533QDW9"/>
<dbReference type="Proteomes" id="UP000319783">
    <property type="component" value="Unassembled WGS sequence"/>
</dbReference>
<evidence type="ECO:0000256" key="1">
    <source>
        <dbReference type="ARBA" id="ARBA00022737"/>
    </source>
</evidence>
<dbReference type="Gene3D" id="2.120.10.30">
    <property type="entry name" value="TolB, C-terminal domain"/>
    <property type="match status" value="3"/>
</dbReference>
<dbReference type="EMBL" id="SULG01000010">
    <property type="protein sequence ID" value="TLD42953.1"/>
    <property type="molecule type" value="Genomic_DNA"/>
</dbReference>
<dbReference type="Gene3D" id="3.40.30.10">
    <property type="entry name" value="Glutaredoxin"/>
    <property type="match status" value="1"/>
</dbReference>